<dbReference type="EMBL" id="CP063849">
    <property type="protein sequence ID" value="QOY85475.1"/>
    <property type="molecule type" value="Genomic_DNA"/>
</dbReference>
<dbReference type="RefSeq" id="WP_194447145.1">
    <property type="nucleotide sequence ID" value="NZ_CP063849.1"/>
</dbReference>
<evidence type="ECO:0000313" key="10">
    <source>
        <dbReference type="EMBL" id="QOY85475.1"/>
    </source>
</evidence>
<dbReference type="Pfam" id="PF22848">
    <property type="entry name" value="ASD1_dom"/>
    <property type="match status" value="1"/>
</dbReference>
<evidence type="ECO:0000256" key="1">
    <source>
        <dbReference type="ARBA" id="ARBA00001462"/>
    </source>
</evidence>
<dbReference type="SUPFAM" id="SSF51011">
    <property type="entry name" value="Glycosyl hydrolase domain"/>
    <property type="match status" value="1"/>
</dbReference>
<dbReference type="Gene3D" id="3.20.20.80">
    <property type="entry name" value="Glycosidases"/>
    <property type="match status" value="1"/>
</dbReference>
<evidence type="ECO:0000259" key="9">
    <source>
        <dbReference type="SMART" id="SM00813"/>
    </source>
</evidence>
<proteinExistence type="inferred from homology"/>
<evidence type="ECO:0000256" key="2">
    <source>
        <dbReference type="ARBA" id="ARBA00007186"/>
    </source>
</evidence>
<dbReference type="Gene3D" id="2.60.40.1180">
    <property type="entry name" value="Golgi alpha-mannosidase II"/>
    <property type="match status" value="1"/>
</dbReference>
<dbReference type="InterPro" id="IPR055235">
    <property type="entry name" value="ASD1_cat"/>
</dbReference>
<gene>
    <name evidence="10" type="ORF">IRI77_21895</name>
</gene>
<dbReference type="KEGG" id="pfer:IRI77_21895"/>
<feature type="chain" id="PRO_5032532386" description="non-reducing end alpha-L-arabinofuranosidase" evidence="8">
    <location>
        <begin position="22"/>
        <end position="521"/>
    </location>
</feature>
<dbReference type="PANTHER" id="PTHR43576:SF3">
    <property type="entry name" value="ALPHA-L-ARABINOFURANOSIDASE C"/>
    <property type="match status" value="1"/>
</dbReference>
<dbReference type="Proteomes" id="UP000593892">
    <property type="component" value="Chromosome"/>
</dbReference>
<dbReference type="GO" id="GO:0046556">
    <property type="term" value="F:alpha-L-arabinofuranosidase activity"/>
    <property type="evidence" value="ECO:0007669"/>
    <property type="project" value="UniProtKB-EC"/>
</dbReference>
<dbReference type="InterPro" id="IPR010720">
    <property type="entry name" value="Alpha-L-AF_C"/>
</dbReference>
<reference evidence="10 11" key="1">
    <citation type="submission" date="2020-10" db="EMBL/GenBank/DDBJ databases">
        <title>Complete genome sequence of Paludibaculum fermentans P105T, a facultatively anaerobic acidobacterium capable of dissimilatory Fe(III) reduction.</title>
        <authorList>
            <person name="Dedysh S.N."/>
            <person name="Beletsky A.V."/>
            <person name="Kulichevskaya I.S."/>
            <person name="Mardanov A.V."/>
            <person name="Ravin N.V."/>
        </authorList>
    </citation>
    <scope>NUCLEOTIDE SEQUENCE [LARGE SCALE GENOMIC DNA]</scope>
    <source>
        <strain evidence="10 11">P105</strain>
    </source>
</reference>
<dbReference type="AlphaFoldDB" id="A0A7S7NKT5"/>
<evidence type="ECO:0000256" key="8">
    <source>
        <dbReference type="SAM" id="SignalP"/>
    </source>
</evidence>
<evidence type="ECO:0000313" key="11">
    <source>
        <dbReference type="Proteomes" id="UP000593892"/>
    </source>
</evidence>
<dbReference type="SUPFAM" id="SSF51445">
    <property type="entry name" value="(Trans)glycosidases"/>
    <property type="match status" value="1"/>
</dbReference>
<evidence type="ECO:0000256" key="5">
    <source>
        <dbReference type="ARBA" id="ARBA00022801"/>
    </source>
</evidence>
<dbReference type="PANTHER" id="PTHR43576">
    <property type="entry name" value="ALPHA-L-ARABINOFURANOSIDASE C-RELATED"/>
    <property type="match status" value="1"/>
</dbReference>
<accession>A0A7S7NKT5</accession>
<comment type="subunit">
    <text evidence="3">Homohexamer; trimer of dimers.</text>
</comment>
<keyword evidence="7" id="KW-0326">Glycosidase</keyword>
<dbReference type="GO" id="GO:0000272">
    <property type="term" value="P:polysaccharide catabolic process"/>
    <property type="evidence" value="ECO:0007669"/>
    <property type="project" value="TreeGrafter"/>
</dbReference>
<name>A0A7S7NKT5_PALFE</name>
<keyword evidence="5" id="KW-0378">Hydrolase</keyword>
<feature type="signal peptide" evidence="8">
    <location>
        <begin position="1"/>
        <end position="21"/>
    </location>
</feature>
<evidence type="ECO:0000256" key="4">
    <source>
        <dbReference type="ARBA" id="ARBA00012670"/>
    </source>
</evidence>
<evidence type="ECO:0000256" key="6">
    <source>
        <dbReference type="ARBA" id="ARBA00023277"/>
    </source>
</evidence>
<keyword evidence="8" id="KW-0732">Signal</keyword>
<sequence length="521" mass="58787">MFRARHLALTALALTLSLAHAQSPQARIKIDTDRKVGEVHPNMFGNFAEHLGRCIYGGIYEEGSPLSDASGFRKDVMEATKNLGVSLLRWPGGNFASGYNWKDGIGPKDQRPVRPDHAWGDLDSNRFGTDEFLQYCERLGVTPYICINAGYGTVNEAREWVEYVNEARSTYWADQRRKNGRDKPYGVKIWGLGNEIDGPWQLGHKNAEDYSKFALEAAKAMRRVDSSIQLIASGSSNFGPNADWIAWNREILQNLRSEIDYISLHTYIGNRENNFERFLATSQDLDERIEVVAGLIQAAQSGQRNPRPIYIAYDEWNVWYRARGNTEFATGSTRLEEIYNYEDALAMGMFFNSFIRRADVVKMANLAQLVNVIAPIFTNKQGLFLQPIYFPIAEYGKQRNNMSLNALVTSPTYTPAPGRKPLGYLDVSVTHNTKENALYVNVLNRSEKLDIATRLDNVEGAIQSAVGVWTMNYDDLKATHTFGADKKIVPANSTYTAKVEKNGFTYTFPKHSLTILKVKLQ</sequence>
<dbReference type="GO" id="GO:0046373">
    <property type="term" value="P:L-arabinose metabolic process"/>
    <property type="evidence" value="ECO:0007669"/>
    <property type="project" value="InterPro"/>
</dbReference>
<dbReference type="InterPro" id="IPR013780">
    <property type="entry name" value="Glyco_hydro_b"/>
</dbReference>
<keyword evidence="6" id="KW-0119">Carbohydrate metabolism</keyword>
<keyword evidence="11" id="KW-1185">Reference proteome</keyword>
<protein>
    <recommendedName>
        <fullName evidence="4">non-reducing end alpha-L-arabinofuranosidase</fullName>
        <ecNumber evidence="4">3.2.1.55</ecNumber>
    </recommendedName>
</protein>
<comment type="similarity">
    <text evidence="2">Belongs to the glycosyl hydrolase 51 family.</text>
</comment>
<organism evidence="10 11">
    <name type="scientific">Paludibaculum fermentans</name>
    <dbReference type="NCBI Taxonomy" id="1473598"/>
    <lineage>
        <taxon>Bacteria</taxon>
        <taxon>Pseudomonadati</taxon>
        <taxon>Acidobacteriota</taxon>
        <taxon>Terriglobia</taxon>
        <taxon>Bryobacterales</taxon>
        <taxon>Bryobacteraceae</taxon>
        <taxon>Paludibaculum</taxon>
    </lineage>
</organism>
<dbReference type="Pfam" id="PF06964">
    <property type="entry name" value="Alpha-L-AF_C"/>
    <property type="match status" value="1"/>
</dbReference>
<evidence type="ECO:0000256" key="7">
    <source>
        <dbReference type="ARBA" id="ARBA00023295"/>
    </source>
</evidence>
<comment type="catalytic activity">
    <reaction evidence="1">
        <text>Hydrolysis of terminal non-reducing alpha-L-arabinofuranoside residues in alpha-L-arabinosides.</text>
        <dbReference type="EC" id="3.2.1.55"/>
    </reaction>
</comment>
<dbReference type="InterPro" id="IPR017853">
    <property type="entry name" value="GH"/>
</dbReference>
<feature type="domain" description="Alpha-L-arabinofuranosidase C-terminal" evidence="9">
    <location>
        <begin position="314"/>
        <end position="512"/>
    </location>
</feature>
<dbReference type="EC" id="3.2.1.55" evidence="4"/>
<dbReference type="SMART" id="SM00813">
    <property type="entry name" value="Alpha-L-AF_C"/>
    <property type="match status" value="1"/>
</dbReference>
<evidence type="ECO:0000256" key="3">
    <source>
        <dbReference type="ARBA" id="ARBA00011165"/>
    </source>
</evidence>